<dbReference type="InterPro" id="IPR029062">
    <property type="entry name" value="Class_I_gatase-like"/>
</dbReference>
<feature type="domain" description="LD-carboxypeptidase C-terminal" evidence="4">
    <location>
        <begin position="206"/>
        <end position="335"/>
    </location>
</feature>
<dbReference type="CDD" id="cd07062">
    <property type="entry name" value="Peptidase_S66_mccF_like"/>
    <property type="match status" value="1"/>
</dbReference>
<keyword evidence="2" id="KW-0378">Hydrolase</keyword>
<dbReference type="PIRSF" id="PIRSF028757">
    <property type="entry name" value="LD-carboxypeptidase"/>
    <property type="match status" value="1"/>
</dbReference>
<dbReference type="PANTHER" id="PTHR30237:SF4">
    <property type="entry name" value="LD-CARBOXYPEPTIDASE C-TERMINAL DOMAIN-CONTAINING PROTEIN"/>
    <property type="match status" value="1"/>
</dbReference>
<evidence type="ECO:0000259" key="3">
    <source>
        <dbReference type="Pfam" id="PF02016"/>
    </source>
</evidence>
<organism evidence="5 6">
    <name type="scientific">Lactobacillus psittaci DSM 15354</name>
    <dbReference type="NCBI Taxonomy" id="1122152"/>
    <lineage>
        <taxon>Bacteria</taxon>
        <taxon>Bacillati</taxon>
        <taxon>Bacillota</taxon>
        <taxon>Bacilli</taxon>
        <taxon>Lactobacillales</taxon>
        <taxon>Lactobacillaceae</taxon>
        <taxon>Lactobacillus</taxon>
    </lineage>
</organism>
<dbReference type="EMBL" id="AZFB01000008">
    <property type="protein sequence ID" value="KRL62651.1"/>
    <property type="molecule type" value="Genomic_DNA"/>
</dbReference>
<evidence type="ECO:0000313" key="5">
    <source>
        <dbReference type="EMBL" id="KRL62651.1"/>
    </source>
</evidence>
<dbReference type="InterPro" id="IPR040449">
    <property type="entry name" value="Peptidase_S66_N"/>
</dbReference>
<dbReference type="InterPro" id="IPR027461">
    <property type="entry name" value="Carboxypeptidase_A_C_sf"/>
</dbReference>
<dbReference type="Gene3D" id="3.50.30.60">
    <property type="entry name" value="LD-carboxypeptidase A C-terminal domain-like"/>
    <property type="match status" value="1"/>
</dbReference>
<dbReference type="GO" id="GO:0016787">
    <property type="term" value="F:hydrolase activity"/>
    <property type="evidence" value="ECO:0007669"/>
    <property type="project" value="UniProtKB-KW"/>
</dbReference>
<dbReference type="STRING" id="1122152.GCA_000425905_01196"/>
<dbReference type="Pfam" id="PF17676">
    <property type="entry name" value="Peptidase_S66C"/>
    <property type="match status" value="1"/>
</dbReference>
<dbReference type="Proteomes" id="UP000051931">
    <property type="component" value="Unassembled WGS sequence"/>
</dbReference>
<comment type="caution">
    <text evidence="5">The sequence shown here is derived from an EMBL/GenBank/DDBJ whole genome shotgun (WGS) entry which is preliminary data.</text>
</comment>
<dbReference type="AlphaFoldDB" id="A0A0R1SBB2"/>
<gene>
    <name evidence="5" type="ORF">FC23_GL001273</name>
</gene>
<feature type="domain" description="LD-carboxypeptidase N-terminal" evidence="3">
    <location>
        <begin position="9"/>
        <end position="132"/>
    </location>
</feature>
<dbReference type="InterPro" id="IPR003507">
    <property type="entry name" value="S66_fam"/>
</dbReference>
<dbReference type="Pfam" id="PF02016">
    <property type="entry name" value="Peptidase_S66"/>
    <property type="match status" value="1"/>
</dbReference>
<dbReference type="PATRIC" id="fig|1122152.4.peg.1308"/>
<dbReference type="InterPro" id="IPR040921">
    <property type="entry name" value="Peptidase_S66C"/>
</dbReference>
<reference evidence="5 6" key="1">
    <citation type="journal article" date="2015" name="Genome Announc.">
        <title>Expanding the biotechnology potential of lactobacilli through comparative genomics of 213 strains and associated genera.</title>
        <authorList>
            <person name="Sun Z."/>
            <person name="Harris H.M."/>
            <person name="McCann A."/>
            <person name="Guo C."/>
            <person name="Argimon S."/>
            <person name="Zhang W."/>
            <person name="Yang X."/>
            <person name="Jeffery I.B."/>
            <person name="Cooney J.C."/>
            <person name="Kagawa T.F."/>
            <person name="Liu W."/>
            <person name="Song Y."/>
            <person name="Salvetti E."/>
            <person name="Wrobel A."/>
            <person name="Rasinkangas P."/>
            <person name="Parkhill J."/>
            <person name="Rea M.C."/>
            <person name="O'Sullivan O."/>
            <person name="Ritari J."/>
            <person name="Douillard F.P."/>
            <person name="Paul Ross R."/>
            <person name="Yang R."/>
            <person name="Briner A.E."/>
            <person name="Felis G.E."/>
            <person name="de Vos W.M."/>
            <person name="Barrangou R."/>
            <person name="Klaenhammer T.R."/>
            <person name="Caufield P.W."/>
            <person name="Cui Y."/>
            <person name="Zhang H."/>
            <person name="O'Toole P.W."/>
        </authorList>
    </citation>
    <scope>NUCLEOTIDE SEQUENCE [LARGE SCALE GENOMIC DNA]</scope>
    <source>
        <strain evidence="5 6">DSM 15354</strain>
    </source>
</reference>
<keyword evidence="6" id="KW-1185">Reference proteome</keyword>
<sequence length="346" mass="39532">MSTMKVNKIAIVSLSSGILGEDAVAHERELGIKRLKDWGLEVEFMPNSLKGLTYIKDHPEKRAEDLLAAFEDDSVDMILCAIGGDDTYRLLPYLFEHDELKQVAKSKIFLGFSDTTKNHFMLNKLGIKTFYGQAFLTDICELDKKMLPYSQAYFEELIETGTIKEIHPSDVWYEERKNFSKQAVGTSRVSHKNNGFELLRGPQQFSGEILGGCIESIYDFFDNSRYEDTVSLTQKYHLFPSLDEWRGKILLLESSEAKSTPEKYRRMVKALVNYGIFDVVSGVLVGQAQDKVYYEEYKQILLEEIKNADLPIVYNLNVGHSTPHCIVPFGTKAEVDVNQQIIKFFN</sequence>
<comment type="similarity">
    <text evidence="1">Belongs to the peptidase S66 family.</text>
</comment>
<accession>A0A0R1SBB2</accession>
<dbReference type="InterPro" id="IPR027478">
    <property type="entry name" value="LdcA_N"/>
</dbReference>
<dbReference type="eggNOG" id="COG1619">
    <property type="taxonomic scope" value="Bacteria"/>
</dbReference>
<dbReference type="Gene3D" id="3.40.50.10740">
    <property type="entry name" value="Class I glutamine amidotransferase-like"/>
    <property type="match status" value="1"/>
</dbReference>
<proteinExistence type="inferred from homology"/>
<evidence type="ECO:0000259" key="4">
    <source>
        <dbReference type="Pfam" id="PF17676"/>
    </source>
</evidence>
<name>A0A0R1SBB2_9LACO</name>
<evidence type="ECO:0000256" key="2">
    <source>
        <dbReference type="ARBA" id="ARBA00022801"/>
    </source>
</evidence>
<dbReference type="SUPFAM" id="SSF52317">
    <property type="entry name" value="Class I glutamine amidotransferase-like"/>
    <property type="match status" value="1"/>
</dbReference>
<dbReference type="SUPFAM" id="SSF141986">
    <property type="entry name" value="LD-carboxypeptidase A C-terminal domain-like"/>
    <property type="match status" value="1"/>
</dbReference>
<evidence type="ECO:0000256" key="1">
    <source>
        <dbReference type="ARBA" id="ARBA00010233"/>
    </source>
</evidence>
<dbReference type="PANTHER" id="PTHR30237">
    <property type="entry name" value="MURAMOYLTETRAPEPTIDE CARBOXYPEPTIDASE"/>
    <property type="match status" value="1"/>
</dbReference>
<protein>
    <submittedName>
        <fullName evidence="5">MccC family protein</fullName>
    </submittedName>
</protein>
<evidence type="ECO:0000313" key="6">
    <source>
        <dbReference type="Proteomes" id="UP000051931"/>
    </source>
</evidence>